<protein>
    <submittedName>
        <fullName evidence="3">Uncharacterized protein</fullName>
    </submittedName>
</protein>
<reference evidence="3 4" key="1">
    <citation type="journal article" date="2019" name="Genome Biol. Evol.">
        <title>Insights into the evolution of the New World diploid cottons (Gossypium, subgenus Houzingenia) based on genome sequencing.</title>
        <authorList>
            <person name="Grover C.E."/>
            <person name="Arick M.A. 2nd"/>
            <person name="Thrash A."/>
            <person name="Conover J.L."/>
            <person name="Sanders W.S."/>
            <person name="Peterson D.G."/>
            <person name="Frelichowski J.E."/>
            <person name="Scheffler J.A."/>
            <person name="Scheffler B.E."/>
            <person name="Wendel J.F."/>
        </authorList>
    </citation>
    <scope>NUCLEOTIDE SEQUENCE [LARGE SCALE GENOMIC DNA]</scope>
    <source>
        <strain evidence="3">27</strain>
        <tissue evidence="3">Leaf</tissue>
    </source>
</reference>
<evidence type="ECO:0000256" key="1">
    <source>
        <dbReference type="SAM" id="Coils"/>
    </source>
</evidence>
<sequence length="211" mass="23015">VFGKVNGYWKNKPSLFGAKPVVPRASSALQRHEETYGALRLLDVMLNWARVLLSWGLCCVFVFKAQDVLETMKAELEMMRNEKTSIEALLRGAESALEENKRVLSVYKAMAKITDDFLDVVLATGGDNVNENNGQELDDETMKELIEEAMRDFTRALNQAQSCRSRPTDDRNGVGYDGSSGGDHHSLDGTNINFGKKAGGSGGGNGGGHAQ</sequence>
<dbReference type="Proteomes" id="UP000593561">
    <property type="component" value="Unassembled WGS sequence"/>
</dbReference>
<comment type="caution">
    <text evidence="3">The sequence shown here is derived from an EMBL/GenBank/DDBJ whole genome shotgun (WGS) entry which is preliminary data.</text>
</comment>
<feature type="coiled-coil region" evidence="1">
    <location>
        <begin position="62"/>
        <end position="96"/>
    </location>
</feature>
<feature type="compositionally biased region" description="Gly residues" evidence="2">
    <location>
        <begin position="197"/>
        <end position="211"/>
    </location>
</feature>
<dbReference type="EMBL" id="JABFAC010000007">
    <property type="protein sequence ID" value="MBA0618713.1"/>
    <property type="molecule type" value="Genomic_DNA"/>
</dbReference>
<name>A0A7J8RYL6_GOSDV</name>
<keyword evidence="1" id="KW-0175">Coiled coil</keyword>
<evidence type="ECO:0000313" key="3">
    <source>
        <dbReference type="EMBL" id="MBA0618713.1"/>
    </source>
</evidence>
<organism evidence="3 4">
    <name type="scientific">Gossypium davidsonii</name>
    <name type="common">Davidson's cotton</name>
    <name type="synonym">Gossypium klotzschianum subsp. davidsonii</name>
    <dbReference type="NCBI Taxonomy" id="34287"/>
    <lineage>
        <taxon>Eukaryota</taxon>
        <taxon>Viridiplantae</taxon>
        <taxon>Streptophyta</taxon>
        <taxon>Embryophyta</taxon>
        <taxon>Tracheophyta</taxon>
        <taxon>Spermatophyta</taxon>
        <taxon>Magnoliopsida</taxon>
        <taxon>eudicotyledons</taxon>
        <taxon>Gunneridae</taxon>
        <taxon>Pentapetalae</taxon>
        <taxon>rosids</taxon>
        <taxon>malvids</taxon>
        <taxon>Malvales</taxon>
        <taxon>Malvaceae</taxon>
        <taxon>Malvoideae</taxon>
        <taxon>Gossypium</taxon>
    </lineage>
</organism>
<evidence type="ECO:0000313" key="4">
    <source>
        <dbReference type="Proteomes" id="UP000593561"/>
    </source>
</evidence>
<feature type="region of interest" description="Disordered" evidence="2">
    <location>
        <begin position="158"/>
        <end position="211"/>
    </location>
</feature>
<proteinExistence type="predicted"/>
<keyword evidence="4" id="KW-1185">Reference proteome</keyword>
<dbReference type="AlphaFoldDB" id="A0A7J8RYL6"/>
<gene>
    <name evidence="3" type="ORF">Godav_028015</name>
</gene>
<evidence type="ECO:0000256" key="2">
    <source>
        <dbReference type="SAM" id="MobiDB-lite"/>
    </source>
</evidence>
<feature type="non-terminal residue" evidence="3">
    <location>
        <position position="1"/>
    </location>
</feature>
<accession>A0A7J8RYL6</accession>